<dbReference type="Gene3D" id="1.20.1250.20">
    <property type="entry name" value="MFS general substrate transporter like domains"/>
    <property type="match status" value="1"/>
</dbReference>
<sequence length="449" mass="48126">MRNIHDTTNFRALDPELMQDLLRAQEQDAPARGSWQVLQHRALAWLLGAALLSNVGTWMQNTAQAWFIYETTRSAWYLGLDAFLMLSPLFLLTFPSGVVVDRFERRRVFLVASLLQILCTAWGTLLFVTGQPTVGWLLALSCGTGIGQAFANVAYVSLLPRLVPTREVPQATALNSLQLSVARMVGPLAAGGVLLMLGPAACYAANCLSFVLLLVVAGRVPERPPEAPTMNAFAKITRPLRPLTKLSLWQALAQEMRQVRHYLKRRPGLLEVYVLCFVATFFGGCVPVLLPGHVREAWNGPAWLYTVLLGLYGLGTVLGSLYIAQRPKPVGGGRRALFLTGATSAALCLFALMPSPLTGALAIVATGGALIALLSQLTALVQFGLVDEVRGRVMSLFLVTFQGGYALGGLAAGAIASRVSTTTTILACGVAVGVAALGGWWLDSHLGET</sequence>
<evidence type="ECO:0000256" key="1">
    <source>
        <dbReference type="ARBA" id="ARBA00004651"/>
    </source>
</evidence>
<proteinExistence type="predicted"/>
<dbReference type="PANTHER" id="PTHR23513:SF11">
    <property type="entry name" value="STAPHYLOFERRIN A TRANSPORTER"/>
    <property type="match status" value="1"/>
</dbReference>
<dbReference type="PANTHER" id="PTHR23513">
    <property type="entry name" value="INTEGRAL MEMBRANE EFFLUX PROTEIN-RELATED"/>
    <property type="match status" value="1"/>
</dbReference>
<feature type="transmembrane region" description="Helical" evidence="7">
    <location>
        <begin position="42"/>
        <end position="69"/>
    </location>
</feature>
<reference evidence="8 9" key="1">
    <citation type="submission" date="2021-03" db="EMBL/GenBank/DDBJ databases">
        <title>Genomic and phenotypic characterization of Chloracidobacterium isolates provides evidence for multiple species.</title>
        <authorList>
            <person name="Saini M.K."/>
            <person name="Costas A.M.G."/>
            <person name="Tank M."/>
            <person name="Bryant D.A."/>
        </authorList>
    </citation>
    <scope>NUCLEOTIDE SEQUENCE [LARGE SCALE GENOMIC DNA]</scope>
    <source>
        <strain evidence="8 9">N</strain>
    </source>
</reference>
<protein>
    <submittedName>
        <fullName evidence="8">MFS transporter</fullName>
    </submittedName>
</protein>
<keyword evidence="4 7" id="KW-0812">Transmembrane</keyword>
<feature type="transmembrane region" description="Helical" evidence="7">
    <location>
        <begin position="393"/>
        <end position="416"/>
    </location>
</feature>
<dbReference type="InterPro" id="IPR036259">
    <property type="entry name" value="MFS_trans_sf"/>
</dbReference>
<dbReference type="EMBL" id="CP072643">
    <property type="protein sequence ID" value="QUV95170.1"/>
    <property type="molecule type" value="Genomic_DNA"/>
</dbReference>
<comment type="subcellular location">
    <subcellularLocation>
        <location evidence="1">Cell membrane</location>
        <topology evidence="1">Multi-pass membrane protein</topology>
    </subcellularLocation>
</comment>
<keyword evidence="6 7" id="KW-0472">Membrane</keyword>
<feature type="transmembrane region" description="Helical" evidence="7">
    <location>
        <begin position="422"/>
        <end position="442"/>
    </location>
</feature>
<evidence type="ECO:0000256" key="3">
    <source>
        <dbReference type="ARBA" id="ARBA00022475"/>
    </source>
</evidence>
<evidence type="ECO:0000256" key="6">
    <source>
        <dbReference type="ARBA" id="ARBA00023136"/>
    </source>
</evidence>
<evidence type="ECO:0000256" key="7">
    <source>
        <dbReference type="SAM" id="Phobius"/>
    </source>
</evidence>
<keyword evidence="5 7" id="KW-1133">Transmembrane helix</keyword>
<dbReference type="InterPro" id="IPR010290">
    <property type="entry name" value="TM_effector"/>
</dbReference>
<feature type="transmembrane region" description="Helical" evidence="7">
    <location>
        <begin position="336"/>
        <end position="353"/>
    </location>
</feature>
<name>A0ABX8B2E6_9BACT</name>
<gene>
    <name evidence="8" type="ORF">J8C05_14195</name>
</gene>
<feature type="transmembrane region" description="Helical" evidence="7">
    <location>
        <begin position="75"/>
        <end position="96"/>
    </location>
</feature>
<dbReference type="SUPFAM" id="SSF103473">
    <property type="entry name" value="MFS general substrate transporter"/>
    <property type="match status" value="1"/>
</dbReference>
<feature type="transmembrane region" description="Helical" evidence="7">
    <location>
        <begin position="302"/>
        <end position="324"/>
    </location>
</feature>
<evidence type="ECO:0000256" key="5">
    <source>
        <dbReference type="ARBA" id="ARBA00022989"/>
    </source>
</evidence>
<accession>A0ABX8B2E6</accession>
<feature type="transmembrane region" description="Helical" evidence="7">
    <location>
        <begin position="359"/>
        <end position="381"/>
    </location>
</feature>
<dbReference type="Pfam" id="PF05977">
    <property type="entry name" value="MFS_3"/>
    <property type="match status" value="1"/>
</dbReference>
<evidence type="ECO:0000313" key="8">
    <source>
        <dbReference type="EMBL" id="QUV95170.1"/>
    </source>
</evidence>
<feature type="transmembrane region" description="Helical" evidence="7">
    <location>
        <begin position="108"/>
        <end position="128"/>
    </location>
</feature>
<dbReference type="RefSeq" id="WP_211423406.1">
    <property type="nucleotide sequence ID" value="NZ_CP072643.1"/>
</dbReference>
<keyword evidence="9" id="KW-1185">Reference proteome</keyword>
<evidence type="ECO:0000256" key="4">
    <source>
        <dbReference type="ARBA" id="ARBA00022692"/>
    </source>
</evidence>
<dbReference type="Proteomes" id="UP000677668">
    <property type="component" value="Chromosome 2"/>
</dbReference>
<feature type="transmembrane region" description="Helical" evidence="7">
    <location>
        <begin position="203"/>
        <end position="220"/>
    </location>
</feature>
<evidence type="ECO:0000256" key="2">
    <source>
        <dbReference type="ARBA" id="ARBA00022448"/>
    </source>
</evidence>
<keyword evidence="2" id="KW-0813">Transport</keyword>
<keyword evidence="3" id="KW-1003">Cell membrane</keyword>
<evidence type="ECO:0000313" key="9">
    <source>
        <dbReference type="Proteomes" id="UP000677668"/>
    </source>
</evidence>
<feature type="transmembrane region" description="Helical" evidence="7">
    <location>
        <begin position="270"/>
        <end position="290"/>
    </location>
</feature>
<organism evidence="8 9">
    <name type="scientific">Chloracidobacterium sp. N</name>
    <dbReference type="NCBI Taxonomy" id="2821540"/>
    <lineage>
        <taxon>Bacteria</taxon>
        <taxon>Pseudomonadati</taxon>
        <taxon>Acidobacteriota</taxon>
        <taxon>Terriglobia</taxon>
        <taxon>Terriglobales</taxon>
        <taxon>Acidobacteriaceae</taxon>
        <taxon>Chloracidobacterium</taxon>
        <taxon>Chloracidobacterium aggregatum</taxon>
    </lineage>
</organism>
<dbReference type="CDD" id="cd06173">
    <property type="entry name" value="MFS_MefA_like"/>
    <property type="match status" value="1"/>
</dbReference>